<dbReference type="AlphaFoldDB" id="A0A5B9EBU2"/>
<protein>
    <recommendedName>
        <fullName evidence="4">Glutamine amidotransferase domain-containing protein</fullName>
    </recommendedName>
</protein>
<evidence type="ECO:0000313" key="3">
    <source>
        <dbReference type="Proteomes" id="UP000321820"/>
    </source>
</evidence>
<dbReference type="PANTHER" id="PTHR37947">
    <property type="entry name" value="BLL2462 PROTEIN"/>
    <property type="match status" value="1"/>
</dbReference>
<keyword evidence="1" id="KW-0812">Transmembrane</keyword>
<evidence type="ECO:0000256" key="1">
    <source>
        <dbReference type="SAM" id="Phobius"/>
    </source>
</evidence>
<evidence type="ECO:0000313" key="2">
    <source>
        <dbReference type="EMBL" id="QEE29104.1"/>
    </source>
</evidence>
<sequence length="761" mass="83494">MFEFFFKYPYTAFARGRLILLSSWPGWILVLAIVLGALGLAGLIWFRWNTVAPKLKSWRSAVIWVLQAAMLTLLLLLLWEPALNVAELRSQQNIIAILVDDSHSMAQNDAGNQQRREQAAVTALKNGVLDGLKQRFQTRLYHIGASVGEVDSPDKLQSAGRSTHLSDGLRQFLTQTQDLPIGAVVLMSDGAENSSGSDEGGGGVDIAALDALRNRHLPVHTIGFGSETADHDVEMEGVSVAARALASSRMVATVRFHQRGFSGQKAMLTVRESGKALAGHEIVLPANGETRTDTLYFDAGDAGAKSFEFSLSPMPGEPNVINNSLSRMVNVSGDKRRILFVEGEPRWEFKFIRRASEDDPQLQMVSMLRTTENKIYRQGISDPSELAEGFPTRPEDLFGYSGIIIGSVESGYFTPSQQELLREFVDRRGGGVLFLGGRFSLADGGWNSSGASDLIPTFLPKTKETFHRDPAYPLLTQVGAESPVTRLADDAAVNVARWKKLPYTADYQDAGSPKPGATVLLEMSDTHRKMPMLITQPYGRGRTALMATAGTWRWQMSMPVGDGSHDQFWRQLLRYVAAESPGPVTASVPVQTLLDEGHVVLSATVRDKQYQPAPDADVMARIVGPDGTSSMVQLAAVPGEAGSFRTEWTADKPGSYAMEVTGSRAGEVLGSDIVTLERKDGVAENFHTEQNRELLERLANSTGGRYWRPSELNTLPRDISYSEAGISVRDTKPLWDMPINYLLLLGLVSAQWLLRRKWGVV</sequence>
<dbReference type="OrthoDB" id="9781333at2"/>
<dbReference type="KEGG" id="talb:FTW19_14520"/>
<dbReference type="CDD" id="cd00198">
    <property type="entry name" value="vWFA"/>
    <property type="match status" value="1"/>
</dbReference>
<dbReference type="PANTHER" id="PTHR37947:SF1">
    <property type="entry name" value="BLL2462 PROTEIN"/>
    <property type="match status" value="1"/>
</dbReference>
<keyword evidence="1" id="KW-1133">Transmembrane helix</keyword>
<dbReference type="EMBL" id="CP042806">
    <property type="protein sequence ID" value="QEE29104.1"/>
    <property type="molecule type" value="Genomic_DNA"/>
</dbReference>
<feature type="transmembrane region" description="Helical" evidence="1">
    <location>
        <begin position="24"/>
        <end position="46"/>
    </location>
</feature>
<proteinExistence type="predicted"/>
<dbReference type="RefSeq" id="WP_147648303.1">
    <property type="nucleotide sequence ID" value="NZ_CP042806.1"/>
</dbReference>
<name>A0A5B9EBU2_9BACT</name>
<dbReference type="Proteomes" id="UP000321820">
    <property type="component" value="Chromosome"/>
</dbReference>
<reference evidence="2 3" key="1">
    <citation type="submission" date="2019-08" db="EMBL/GenBank/DDBJ databases">
        <title>Complete genome sequence of Terriglobus albidus strain ORNL.</title>
        <authorList>
            <person name="Podar M."/>
        </authorList>
    </citation>
    <scope>NUCLEOTIDE SEQUENCE [LARGE SCALE GENOMIC DNA]</scope>
    <source>
        <strain evidence="2 3">ORNL</strain>
    </source>
</reference>
<evidence type="ECO:0008006" key="4">
    <source>
        <dbReference type="Google" id="ProtNLM"/>
    </source>
</evidence>
<dbReference type="Gene3D" id="3.40.50.410">
    <property type="entry name" value="von Willebrand factor, type A domain"/>
    <property type="match status" value="1"/>
</dbReference>
<accession>A0A5B9EBU2</accession>
<dbReference type="SUPFAM" id="SSF52317">
    <property type="entry name" value="Class I glutamine amidotransferase-like"/>
    <property type="match status" value="1"/>
</dbReference>
<keyword evidence="3" id="KW-1185">Reference proteome</keyword>
<feature type="transmembrane region" description="Helical" evidence="1">
    <location>
        <begin position="58"/>
        <end position="79"/>
    </location>
</feature>
<dbReference type="InterPro" id="IPR036465">
    <property type="entry name" value="vWFA_dom_sf"/>
</dbReference>
<gene>
    <name evidence="2" type="ORF">FTW19_14520</name>
</gene>
<dbReference type="Gene3D" id="3.40.50.880">
    <property type="match status" value="1"/>
</dbReference>
<keyword evidence="1" id="KW-0472">Membrane</keyword>
<organism evidence="2 3">
    <name type="scientific">Terriglobus albidus</name>
    <dbReference type="NCBI Taxonomy" id="1592106"/>
    <lineage>
        <taxon>Bacteria</taxon>
        <taxon>Pseudomonadati</taxon>
        <taxon>Acidobacteriota</taxon>
        <taxon>Terriglobia</taxon>
        <taxon>Terriglobales</taxon>
        <taxon>Acidobacteriaceae</taxon>
        <taxon>Terriglobus</taxon>
    </lineage>
</organism>
<dbReference type="SUPFAM" id="SSF53300">
    <property type="entry name" value="vWA-like"/>
    <property type="match status" value="1"/>
</dbReference>
<dbReference type="InterPro" id="IPR029062">
    <property type="entry name" value="Class_I_gatase-like"/>
</dbReference>